<dbReference type="AlphaFoldDB" id="Q1YK66"/>
<evidence type="ECO:0000259" key="9">
    <source>
        <dbReference type="Pfam" id="PF00483"/>
    </source>
</evidence>
<dbReference type="InterPro" id="IPR006375">
    <property type="entry name" value="Man1P_GuaTrfase/Man6P_Isoase"/>
</dbReference>
<dbReference type="InterPro" id="IPR005835">
    <property type="entry name" value="NTP_transferase_dom"/>
</dbReference>
<dbReference type="GO" id="GO:0005525">
    <property type="term" value="F:GTP binding"/>
    <property type="evidence" value="ECO:0007669"/>
    <property type="project" value="UniProtKB-KW"/>
</dbReference>
<feature type="domain" description="Nucleotidyl transferase" evidence="9">
    <location>
        <begin position="24"/>
        <end position="304"/>
    </location>
</feature>
<dbReference type="HOGENOM" id="CLU_035527_1_0_5"/>
<feature type="domain" description="MannoseP isomerase/GMP-like beta-helix" evidence="11">
    <location>
        <begin position="311"/>
        <end position="365"/>
    </location>
</feature>
<keyword evidence="5" id="KW-0547">Nucleotide-binding</keyword>
<dbReference type="SUPFAM" id="SSF53448">
    <property type="entry name" value="Nucleotide-diphospho-sugar transferases"/>
    <property type="match status" value="1"/>
</dbReference>
<dbReference type="InterPro" id="IPR054566">
    <property type="entry name" value="ManC/GMP-like_b-helix"/>
</dbReference>
<accession>Q1YK66</accession>
<evidence type="ECO:0000256" key="5">
    <source>
        <dbReference type="ARBA" id="ARBA00022741"/>
    </source>
</evidence>
<keyword evidence="3 12" id="KW-0808">Transferase</keyword>
<dbReference type="InterPro" id="IPR029044">
    <property type="entry name" value="Nucleotide-diphossugar_trans"/>
</dbReference>
<evidence type="ECO:0000256" key="4">
    <source>
        <dbReference type="ARBA" id="ARBA00022695"/>
    </source>
</evidence>
<evidence type="ECO:0000313" key="12">
    <source>
        <dbReference type="EMBL" id="EAS50657.1"/>
    </source>
</evidence>
<evidence type="ECO:0000256" key="7">
    <source>
        <dbReference type="ARBA" id="ARBA00047343"/>
    </source>
</evidence>
<dbReference type="EMBL" id="AAPJ01000002">
    <property type="protein sequence ID" value="EAS50657.1"/>
    <property type="molecule type" value="Genomic_DNA"/>
</dbReference>
<dbReference type="InterPro" id="IPR011051">
    <property type="entry name" value="RmlC_Cupin_sf"/>
</dbReference>
<dbReference type="InterPro" id="IPR001538">
    <property type="entry name" value="Man6P_isomerase-2_C"/>
</dbReference>
<evidence type="ECO:0000256" key="6">
    <source>
        <dbReference type="ARBA" id="ARBA00023134"/>
    </source>
</evidence>
<sequence>MHPCDAGRSNTTRKAMEQRDQVLPIIMAGGAGTRLWPISRDTMPKQFIALLEDGVSPFQATVRRVAGNGFTRPIVVTNNDFRFICAEQLAAVGVAADIVLEPERRDSAPAVAIGALMAERRGPGTTCLVLASDHVIRDEPGFLAAVATAAQLAAGGRIMTLGITPDHPSTAYGYIRPGTETLGHGAHVLDTFVEKPDRATAETYLADGFVWNSGNFAFRSNVMLDELRAHAPDVLVAAEGALDSAVTDLDFIRLDADAFKRSPSVSIDYAVMETTRLGGVLAADFGWSDIGSWDSLHAIKDKDADGNVFEGNVAAIDTTNSFVRSDDVLTTVLGLDNVVVVTTDDAVLVAAKDAAPDVKRMVAKLRKAGRSEASEHLRIHRPWGWYQRIDIGARFQVKHICVKPGGHLSLQRHHHRAEHWVVVHGTAEVTIDDEIRLYHENEAAYLPIGCVHRLHNPGKIDLKLIEVQVGSYTGEDDIVRIEDIYARD</sequence>
<dbReference type="Proteomes" id="UP000000321">
    <property type="component" value="Unassembled WGS sequence"/>
</dbReference>
<dbReference type="GO" id="GO:0009298">
    <property type="term" value="P:GDP-mannose biosynthetic process"/>
    <property type="evidence" value="ECO:0007669"/>
    <property type="project" value="TreeGrafter"/>
</dbReference>
<keyword evidence="4 12" id="KW-0548">Nucleotidyltransferase</keyword>
<evidence type="ECO:0000259" key="11">
    <source>
        <dbReference type="Pfam" id="PF22640"/>
    </source>
</evidence>
<dbReference type="CDD" id="cd02509">
    <property type="entry name" value="GDP-M1P_Guanylyltransferase"/>
    <property type="match status" value="1"/>
</dbReference>
<evidence type="ECO:0000256" key="1">
    <source>
        <dbReference type="ARBA" id="ARBA00006115"/>
    </source>
</evidence>
<dbReference type="FunFam" id="2.60.120.10:FF:000032">
    <property type="entry name" value="Mannose-1-phosphate guanylyltransferase/mannose-6-phosphate isomerase"/>
    <property type="match status" value="1"/>
</dbReference>
<dbReference type="SUPFAM" id="SSF51182">
    <property type="entry name" value="RmlC-like cupins"/>
    <property type="match status" value="1"/>
</dbReference>
<keyword evidence="13" id="KW-1185">Reference proteome</keyword>
<comment type="caution">
    <text evidence="12">The sequence shown here is derived from an EMBL/GenBank/DDBJ whole genome shotgun (WGS) entry which is preliminary data.</text>
</comment>
<dbReference type="FunFam" id="3.90.550.10:FF:000046">
    <property type="entry name" value="Mannose-1-phosphate guanylyltransferase (GDP)"/>
    <property type="match status" value="1"/>
</dbReference>
<evidence type="ECO:0000256" key="8">
    <source>
        <dbReference type="RuleBase" id="RU004190"/>
    </source>
</evidence>
<keyword evidence="6" id="KW-0342">GTP-binding</keyword>
<feature type="domain" description="Mannose-6-phosphate isomerase type II C-terminal" evidence="10">
    <location>
        <begin position="369"/>
        <end position="483"/>
    </location>
</feature>
<dbReference type="GO" id="GO:0000271">
    <property type="term" value="P:polysaccharide biosynthetic process"/>
    <property type="evidence" value="ECO:0007669"/>
    <property type="project" value="InterPro"/>
</dbReference>
<dbReference type="Pfam" id="PF22640">
    <property type="entry name" value="ManC_GMP_beta-helix"/>
    <property type="match status" value="1"/>
</dbReference>
<dbReference type="BioCyc" id="AURANTIMONAS:SI859A1_00779-MONOMER"/>
<proteinExistence type="inferred from homology"/>
<dbReference type="InterPro" id="IPR051161">
    <property type="entry name" value="Mannose-6P_isomerase_type2"/>
</dbReference>
<dbReference type="Gene3D" id="3.90.550.10">
    <property type="entry name" value="Spore Coat Polysaccharide Biosynthesis Protein SpsA, Chain A"/>
    <property type="match status" value="1"/>
</dbReference>
<dbReference type="InterPro" id="IPR014710">
    <property type="entry name" value="RmlC-like_jellyroll"/>
</dbReference>
<organism evidence="12 13">
    <name type="scientific">Aurantimonas manganoxydans (strain ATCC BAA-1229 / DSM 21871 / SI85-9A1)</name>
    <dbReference type="NCBI Taxonomy" id="287752"/>
    <lineage>
        <taxon>Bacteria</taxon>
        <taxon>Pseudomonadati</taxon>
        <taxon>Pseudomonadota</taxon>
        <taxon>Alphaproteobacteria</taxon>
        <taxon>Hyphomicrobiales</taxon>
        <taxon>Aurantimonadaceae</taxon>
        <taxon>Aurantimonas</taxon>
    </lineage>
</organism>
<dbReference type="EC" id="2.7.7.13" evidence="2"/>
<comment type="similarity">
    <text evidence="1 8">Belongs to the mannose-6-phosphate isomerase type 2 family.</text>
</comment>
<dbReference type="CDD" id="cd02213">
    <property type="entry name" value="cupin_PMI_typeII_C"/>
    <property type="match status" value="1"/>
</dbReference>
<gene>
    <name evidence="12" type="ORF">SI859A1_00779</name>
</gene>
<reference evidence="12 13" key="1">
    <citation type="journal article" date="2008" name="Appl. Environ. Microbiol.">
        <title>Genomic insights into Mn(II) oxidation by the marine alphaproteobacterium Aurantimonas sp. strain SI85-9A1.</title>
        <authorList>
            <person name="Dick G.J."/>
            <person name="Podell S."/>
            <person name="Johnson H.A."/>
            <person name="Rivera-Espinoza Y."/>
            <person name="Bernier-Latmani R."/>
            <person name="McCarthy J.K."/>
            <person name="Torpey J.W."/>
            <person name="Clement B.G."/>
            <person name="Gaasterland T."/>
            <person name="Tebo B.M."/>
        </authorList>
    </citation>
    <scope>NUCLEOTIDE SEQUENCE [LARGE SCALE GENOMIC DNA]</scope>
    <source>
        <strain evidence="12 13">SI85-9A1</strain>
    </source>
</reference>
<dbReference type="GO" id="GO:0004475">
    <property type="term" value="F:mannose-1-phosphate guanylyltransferase (GTP) activity"/>
    <property type="evidence" value="ECO:0007669"/>
    <property type="project" value="UniProtKB-EC"/>
</dbReference>
<name>Q1YK66_AURMS</name>
<dbReference type="PANTHER" id="PTHR46390:SF1">
    <property type="entry name" value="MANNOSE-1-PHOSPHATE GUANYLYLTRANSFERASE"/>
    <property type="match status" value="1"/>
</dbReference>
<protein>
    <recommendedName>
        <fullName evidence="2">mannose-1-phosphate guanylyltransferase</fullName>
        <ecNumber evidence="2">2.7.7.13</ecNumber>
    </recommendedName>
</protein>
<evidence type="ECO:0000259" key="10">
    <source>
        <dbReference type="Pfam" id="PF01050"/>
    </source>
</evidence>
<evidence type="ECO:0000256" key="2">
    <source>
        <dbReference type="ARBA" id="ARBA00012387"/>
    </source>
</evidence>
<dbReference type="Gene3D" id="2.60.120.10">
    <property type="entry name" value="Jelly Rolls"/>
    <property type="match status" value="1"/>
</dbReference>
<dbReference type="Pfam" id="PF01050">
    <property type="entry name" value="MannoseP_isomer"/>
    <property type="match status" value="1"/>
</dbReference>
<dbReference type="InterPro" id="IPR049577">
    <property type="entry name" value="GMPP_N"/>
</dbReference>
<evidence type="ECO:0000256" key="3">
    <source>
        <dbReference type="ARBA" id="ARBA00022679"/>
    </source>
</evidence>
<dbReference type="PANTHER" id="PTHR46390">
    <property type="entry name" value="MANNOSE-1-PHOSPHATE GUANYLYLTRANSFERASE"/>
    <property type="match status" value="1"/>
</dbReference>
<dbReference type="NCBIfam" id="TIGR01479">
    <property type="entry name" value="GMP_PMI"/>
    <property type="match status" value="1"/>
</dbReference>
<dbReference type="Pfam" id="PF00483">
    <property type="entry name" value="NTP_transferase"/>
    <property type="match status" value="1"/>
</dbReference>
<comment type="catalytic activity">
    <reaction evidence="7">
        <text>alpha-D-mannose 1-phosphate + GTP + H(+) = GDP-alpha-D-mannose + diphosphate</text>
        <dbReference type="Rhea" id="RHEA:15229"/>
        <dbReference type="ChEBI" id="CHEBI:15378"/>
        <dbReference type="ChEBI" id="CHEBI:33019"/>
        <dbReference type="ChEBI" id="CHEBI:37565"/>
        <dbReference type="ChEBI" id="CHEBI:57527"/>
        <dbReference type="ChEBI" id="CHEBI:58409"/>
        <dbReference type="EC" id="2.7.7.13"/>
    </reaction>
</comment>
<evidence type="ECO:0000313" key="13">
    <source>
        <dbReference type="Proteomes" id="UP000000321"/>
    </source>
</evidence>